<evidence type="ECO:0000313" key="2">
    <source>
        <dbReference type="EMBL" id="EPR68095.1"/>
    </source>
</evidence>
<dbReference type="Proteomes" id="UP000014974">
    <property type="component" value="Unassembled WGS sequence"/>
</dbReference>
<evidence type="ECO:0000259" key="1">
    <source>
        <dbReference type="Pfam" id="PF01556"/>
    </source>
</evidence>
<dbReference type="Pfam" id="PF01556">
    <property type="entry name" value="DnaJ_C"/>
    <property type="match status" value="1"/>
</dbReference>
<proteinExistence type="predicted"/>
<dbReference type="STRING" id="641524.ADICYQ_2815"/>
<organism evidence="2 3">
    <name type="scientific">Cyclobacterium qasimii M12-11B</name>
    <dbReference type="NCBI Taxonomy" id="641524"/>
    <lineage>
        <taxon>Bacteria</taxon>
        <taxon>Pseudomonadati</taxon>
        <taxon>Bacteroidota</taxon>
        <taxon>Cytophagia</taxon>
        <taxon>Cytophagales</taxon>
        <taxon>Cyclobacteriaceae</taxon>
        <taxon>Cyclobacterium</taxon>
    </lineage>
</organism>
<dbReference type="EMBL" id="ATNM01000109">
    <property type="protein sequence ID" value="EPR68095.1"/>
    <property type="molecule type" value="Genomic_DNA"/>
</dbReference>
<dbReference type="InterPro" id="IPR008971">
    <property type="entry name" value="HSP40/DnaJ_pept-bd"/>
</dbReference>
<gene>
    <name evidence="2" type="ORF">ADICYQ_2815</name>
</gene>
<dbReference type="GO" id="GO:0051082">
    <property type="term" value="F:unfolded protein binding"/>
    <property type="evidence" value="ECO:0007669"/>
    <property type="project" value="InterPro"/>
</dbReference>
<sequence length="86" mass="9441">MEVDLYTAILGGEIIVATLTGKVKLKLAAGTQNGTKVKLKGKGFPVYDKEGIFGDLYLNYVVKIPSSLTAEEKKLFEQLANLRNHE</sequence>
<feature type="domain" description="Chaperone DnaJ C-terminal" evidence="1">
    <location>
        <begin position="2"/>
        <end position="65"/>
    </location>
</feature>
<protein>
    <submittedName>
        <fullName evidence="2">DnaJ-class molecular chaperone CbpA</fullName>
    </submittedName>
</protein>
<dbReference type="Gene3D" id="2.60.260.20">
    <property type="entry name" value="Urease metallochaperone UreE, N-terminal domain"/>
    <property type="match status" value="1"/>
</dbReference>
<reference evidence="2 3" key="1">
    <citation type="journal article" date="2013" name="Genome Announc.">
        <title>Draft Genome Sequence of Cyclobacterium qasimii Strain M12-11BT, Isolated from Arctic Marine Sediment.</title>
        <authorList>
            <person name="Shivaji S."/>
            <person name="Ara S."/>
            <person name="Singh A."/>
            <person name="Kumar Pinnaka A."/>
        </authorList>
    </citation>
    <scope>NUCLEOTIDE SEQUENCE [LARGE SCALE GENOMIC DNA]</scope>
    <source>
        <strain evidence="2 3">M12-11B</strain>
    </source>
</reference>
<dbReference type="AlphaFoldDB" id="S7VCX2"/>
<dbReference type="GO" id="GO:0042026">
    <property type="term" value="P:protein refolding"/>
    <property type="evidence" value="ECO:0007669"/>
    <property type="project" value="TreeGrafter"/>
</dbReference>
<dbReference type="GO" id="GO:0005737">
    <property type="term" value="C:cytoplasm"/>
    <property type="evidence" value="ECO:0007669"/>
    <property type="project" value="TreeGrafter"/>
</dbReference>
<dbReference type="eggNOG" id="COG0484">
    <property type="taxonomic scope" value="Bacteria"/>
</dbReference>
<accession>S7VCX2</accession>
<name>S7VCX2_9BACT</name>
<dbReference type="SUPFAM" id="SSF49493">
    <property type="entry name" value="HSP40/DnaJ peptide-binding domain"/>
    <property type="match status" value="1"/>
</dbReference>
<dbReference type="PATRIC" id="fig|641524.5.peg.2788"/>
<dbReference type="FunFam" id="2.60.260.20:FF:000013">
    <property type="entry name" value="DnaJ subfamily B member 11"/>
    <property type="match status" value="1"/>
</dbReference>
<dbReference type="InterPro" id="IPR002939">
    <property type="entry name" value="DnaJ_C"/>
</dbReference>
<evidence type="ECO:0000313" key="3">
    <source>
        <dbReference type="Proteomes" id="UP000014974"/>
    </source>
</evidence>
<comment type="caution">
    <text evidence="2">The sequence shown here is derived from an EMBL/GenBank/DDBJ whole genome shotgun (WGS) entry which is preliminary data.</text>
</comment>
<dbReference type="PANTHER" id="PTHR43096">
    <property type="entry name" value="DNAJ HOMOLOG 1, MITOCHONDRIAL-RELATED"/>
    <property type="match status" value="1"/>
</dbReference>
<dbReference type="PANTHER" id="PTHR43096:SF10">
    <property type="entry name" value="CHAPERONE PROTEIN DNAJ A6, CHLOROPLASTIC"/>
    <property type="match status" value="1"/>
</dbReference>